<keyword evidence="2" id="KW-1185">Reference proteome</keyword>
<evidence type="ECO:0000313" key="1">
    <source>
        <dbReference type="EMBL" id="MBB5204418.1"/>
    </source>
</evidence>
<organism evidence="1 2">
    <name type="scientific">Inhella inkyongensis</name>
    <dbReference type="NCBI Taxonomy" id="392593"/>
    <lineage>
        <taxon>Bacteria</taxon>
        <taxon>Pseudomonadati</taxon>
        <taxon>Pseudomonadota</taxon>
        <taxon>Betaproteobacteria</taxon>
        <taxon>Burkholderiales</taxon>
        <taxon>Sphaerotilaceae</taxon>
        <taxon>Inhella</taxon>
    </lineage>
</organism>
<sequence length="52" mass="5643">MSMYRVTIQMPDGSQGEHHGRYLSGVDAALAALALFPQARRVQATWLAGEAL</sequence>
<dbReference type="AlphaFoldDB" id="A0A840S4M9"/>
<reference evidence="1 2" key="1">
    <citation type="submission" date="2020-08" db="EMBL/GenBank/DDBJ databases">
        <title>Genomic Encyclopedia of Type Strains, Phase IV (KMG-IV): sequencing the most valuable type-strain genomes for metagenomic binning, comparative biology and taxonomic classification.</title>
        <authorList>
            <person name="Goeker M."/>
        </authorList>
    </citation>
    <scope>NUCLEOTIDE SEQUENCE [LARGE SCALE GENOMIC DNA]</scope>
    <source>
        <strain evidence="1 2">DSM 23958</strain>
    </source>
</reference>
<gene>
    <name evidence="1" type="ORF">HNQ51_001732</name>
</gene>
<dbReference type="RefSeq" id="WP_184044709.1">
    <property type="nucleotide sequence ID" value="NZ_JACHHO010000002.1"/>
</dbReference>
<comment type="caution">
    <text evidence="1">The sequence shown here is derived from an EMBL/GenBank/DDBJ whole genome shotgun (WGS) entry which is preliminary data.</text>
</comment>
<protein>
    <submittedName>
        <fullName evidence="1">Uncharacterized protein</fullName>
    </submittedName>
</protein>
<proteinExistence type="predicted"/>
<dbReference type="Proteomes" id="UP000554837">
    <property type="component" value="Unassembled WGS sequence"/>
</dbReference>
<accession>A0A840S4M9</accession>
<name>A0A840S4M9_9BURK</name>
<evidence type="ECO:0000313" key="2">
    <source>
        <dbReference type="Proteomes" id="UP000554837"/>
    </source>
</evidence>
<dbReference type="EMBL" id="JACHHO010000002">
    <property type="protein sequence ID" value="MBB5204418.1"/>
    <property type="molecule type" value="Genomic_DNA"/>
</dbReference>